<dbReference type="Proteomes" id="UP000799750">
    <property type="component" value="Unassembled WGS sequence"/>
</dbReference>
<protein>
    <submittedName>
        <fullName evidence="2">Uncharacterized protein</fullName>
    </submittedName>
</protein>
<keyword evidence="3" id="KW-1185">Reference proteome</keyword>
<dbReference type="AlphaFoldDB" id="A0A6A6QME9"/>
<proteinExistence type="predicted"/>
<evidence type="ECO:0000256" key="1">
    <source>
        <dbReference type="SAM" id="MobiDB-lite"/>
    </source>
</evidence>
<accession>A0A6A6QME9</accession>
<name>A0A6A6QME9_9PEZI</name>
<dbReference type="EMBL" id="MU004191">
    <property type="protein sequence ID" value="KAF2493688.1"/>
    <property type="molecule type" value="Genomic_DNA"/>
</dbReference>
<reference evidence="2" key="1">
    <citation type="journal article" date="2020" name="Stud. Mycol.">
        <title>101 Dothideomycetes genomes: a test case for predicting lifestyles and emergence of pathogens.</title>
        <authorList>
            <person name="Haridas S."/>
            <person name="Albert R."/>
            <person name="Binder M."/>
            <person name="Bloem J."/>
            <person name="Labutti K."/>
            <person name="Salamov A."/>
            <person name="Andreopoulos B."/>
            <person name="Baker S."/>
            <person name="Barry K."/>
            <person name="Bills G."/>
            <person name="Bluhm B."/>
            <person name="Cannon C."/>
            <person name="Castanera R."/>
            <person name="Culley D."/>
            <person name="Daum C."/>
            <person name="Ezra D."/>
            <person name="Gonzalez J."/>
            <person name="Henrissat B."/>
            <person name="Kuo A."/>
            <person name="Liang C."/>
            <person name="Lipzen A."/>
            <person name="Lutzoni F."/>
            <person name="Magnuson J."/>
            <person name="Mondo S."/>
            <person name="Nolan M."/>
            <person name="Ohm R."/>
            <person name="Pangilinan J."/>
            <person name="Park H.-J."/>
            <person name="Ramirez L."/>
            <person name="Alfaro M."/>
            <person name="Sun H."/>
            <person name="Tritt A."/>
            <person name="Yoshinaga Y."/>
            <person name="Zwiers L.-H."/>
            <person name="Turgeon B."/>
            <person name="Goodwin S."/>
            <person name="Spatafora J."/>
            <person name="Crous P."/>
            <person name="Grigoriev I."/>
        </authorList>
    </citation>
    <scope>NUCLEOTIDE SEQUENCE</scope>
    <source>
        <strain evidence="2">CBS 269.34</strain>
    </source>
</reference>
<evidence type="ECO:0000313" key="2">
    <source>
        <dbReference type="EMBL" id="KAF2493688.1"/>
    </source>
</evidence>
<feature type="region of interest" description="Disordered" evidence="1">
    <location>
        <begin position="285"/>
        <end position="312"/>
    </location>
</feature>
<dbReference type="OrthoDB" id="10316435at2759"/>
<sequence length="312" mass="35734">MPIKLLLARLVEADTHPKAQWKSREELARLIWARDLSRGYVPTRDSIIRRLEEYDSMAEDERPRDDHGAAALLKRLMKRTDFDAKDDSKLCNMLLDRGYPPFENRRFNIILLHASTNTTFDYKNAATEELTEMLKRRKIRIATTASKAFKIELLKQDDEADRDVRNNAYAEVLAWKTSFEACQRQQQALAEGHYANLDPEYVPDLLRQRNLSGYGSLASQIKRIKRHDKVYWSMPTLPQLEERATSLEILYEGALRDLEMATGQPVPEDLDEIVRDALMKGKTEARGSMQVGEAGYGYRHSGSAASSIQTSP</sequence>
<feature type="compositionally biased region" description="Polar residues" evidence="1">
    <location>
        <begin position="303"/>
        <end position="312"/>
    </location>
</feature>
<evidence type="ECO:0000313" key="3">
    <source>
        <dbReference type="Proteomes" id="UP000799750"/>
    </source>
</evidence>
<organism evidence="2 3">
    <name type="scientific">Lophium mytilinum</name>
    <dbReference type="NCBI Taxonomy" id="390894"/>
    <lineage>
        <taxon>Eukaryota</taxon>
        <taxon>Fungi</taxon>
        <taxon>Dikarya</taxon>
        <taxon>Ascomycota</taxon>
        <taxon>Pezizomycotina</taxon>
        <taxon>Dothideomycetes</taxon>
        <taxon>Pleosporomycetidae</taxon>
        <taxon>Mytilinidiales</taxon>
        <taxon>Mytilinidiaceae</taxon>
        <taxon>Lophium</taxon>
    </lineage>
</organism>
<gene>
    <name evidence="2" type="ORF">BU16DRAFT_562658</name>
</gene>